<dbReference type="Proteomes" id="UP000823611">
    <property type="component" value="Unassembled WGS sequence"/>
</dbReference>
<dbReference type="InterPro" id="IPR046778">
    <property type="entry name" value="UPF0758_N"/>
</dbReference>
<dbReference type="Pfam" id="PF20582">
    <property type="entry name" value="UPF0758_N"/>
    <property type="match status" value="1"/>
</dbReference>
<protein>
    <recommendedName>
        <fullName evidence="1">UPF0758 domain-containing protein</fullName>
    </recommendedName>
</protein>
<dbReference type="EMBL" id="JADIMX010000145">
    <property type="protein sequence ID" value="MBO8435187.1"/>
    <property type="molecule type" value="Genomic_DNA"/>
</dbReference>
<feature type="non-terminal residue" evidence="2">
    <location>
        <position position="95"/>
    </location>
</feature>
<dbReference type="SUPFAM" id="SSF47781">
    <property type="entry name" value="RuvA domain 2-like"/>
    <property type="match status" value="1"/>
</dbReference>
<proteinExistence type="predicted"/>
<dbReference type="InterPro" id="IPR010994">
    <property type="entry name" value="RuvA_2-like"/>
</dbReference>
<reference evidence="2" key="1">
    <citation type="submission" date="2020-10" db="EMBL/GenBank/DDBJ databases">
        <authorList>
            <person name="Gilroy R."/>
        </authorList>
    </citation>
    <scope>NUCLEOTIDE SEQUENCE</scope>
    <source>
        <strain evidence="2">F6-4510</strain>
    </source>
</reference>
<comment type="caution">
    <text evidence="2">The sequence shown here is derived from an EMBL/GenBank/DDBJ whole genome shotgun (WGS) entry which is preliminary data.</text>
</comment>
<organism evidence="2 3">
    <name type="scientific">Candidatus Fimicola merdigallinarum</name>
    <dbReference type="NCBI Taxonomy" id="2840819"/>
    <lineage>
        <taxon>Bacteria</taxon>
        <taxon>Bacillati</taxon>
        <taxon>Bacillota</taxon>
        <taxon>Clostridia</taxon>
        <taxon>Lachnospirales</taxon>
        <taxon>Lachnospiraceae</taxon>
        <taxon>Lachnospiraceae incertae sedis</taxon>
        <taxon>Candidatus Fimicola</taxon>
    </lineage>
</organism>
<evidence type="ECO:0000313" key="2">
    <source>
        <dbReference type="EMBL" id="MBO8435187.1"/>
    </source>
</evidence>
<dbReference type="AlphaFoldDB" id="A0A9D9H4T4"/>
<name>A0A9D9H4T4_9FIRM</name>
<reference evidence="2" key="2">
    <citation type="journal article" date="2021" name="PeerJ">
        <title>Extensive microbial diversity within the chicken gut microbiome revealed by metagenomics and culture.</title>
        <authorList>
            <person name="Gilroy R."/>
            <person name="Ravi A."/>
            <person name="Getino M."/>
            <person name="Pursley I."/>
            <person name="Horton D.L."/>
            <person name="Alikhan N.F."/>
            <person name="Baker D."/>
            <person name="Gharbi K."/>
            <person name="Hall N."/>
            <person name="Watson M."/>
            <person name="Adriaenssens E.M."/>
            <person name="Foster-Nyarko E."/>
            <person name="Jarju S."/>
            <person name="Secka A."/>
            <person name="Antonio M."/>
            <person name="Oren A."/>
            <person name="Chaudhuri R.R."/>
            <person name="La Ragione R."/>
            <person name="Hildebrand F."/>
            <person name="Pallen M.J."/>
        </authorList>
    </citation>
    <scope>NUCLEOTIDE SEQUENCE</scope>
    <source>
        <strain evidence="2">F6-4510</strain>
    </source>
</reference>
<accession>A0A9D9H4T4</accession>
<gene>
    <name evidence="2" type="ORF">IAC55_07710</name>
</gene>
<sequence length="95" mass="11009">MSENLHKGHRERLKNRFIDYGGKSFDDHQILELLLFYGIPRKDTNDIAHRLINVYGGFNNIFSSNVDDLVNNCDIGKNTAVLISLLSEIIRRYNE</sequence>
<evidence type="ECO:0000313" key="3">
    <source>
        <dbReference type="Proteomes" id="UP000823611"/>
    </source>
</evidence>
<evidence type="ECO:0000259" key="1">
    <source>
        <dbReference type="Pfam" id="PF20582"/>
    </source>
</evidence>
<feature type="domain" description="UPF0758" evidence="1">
    <location>
        <begin position="10"/>
        <end position="80"/>
    </location>
</feature>